<dbReference type="Pfam" id="PF00691">
    <property type="entry name" value="OmpA"/>
    <property type="match status" value="1"/>
</dbReference>
<dbReference type="GO" id="GO:0016020">
    <property type="term" value="C:membrane"/>
    <property type="evidence" value="ECO:0007669"/>
    <property type="project" value="UniProtKB-UniRule"/>
</dbReference>
<protein>
    <recommendedName>
        <fullName evidence="4">OmpA-like domain-containing protein</fullName>
    </recommendedName>
</protein>
<dbReference type="EMBL" id="CADCUK010000091">
    <property type="protein sequence ID" value="CAA9371625.1"/>
    <property type="molecule type" value="Genomic_DNA"/>
</dbReference>
<sequence length="244" mass="25922">MDTSTTTTDDGIPSGTVVVETRTVRRPVGKVYWVGAVIVVLLLTMGVGVSRGPGIEQALKEDVQAALTDAGFDDVNVSVDGRMVTANVPTGVEADEVKKVVSEVDGVSAVSAMLVYASYAEARDCADLQAKLDKATGNQRIPFSGGSSEPSREGTQMLREVARLLEACESSVVYVGGHTDPGTRFGSTLSLDRAKVMTRLLKDWGVGKDRLEPRGYGDQFPIDKSRGASARAKNERGSIVVRSQ</sequence>
<feature type="compositionally biased region" description="Basic and acidic residues" evidence="2">
    <location>
        <begin position="215"/>
        <end position="236"/>
    </location>
</feature>
<keyword evidence="3" id="KW-0812">Transmembrane</keyword>
<keyword evidence="1 3" id="KW-0472">Membrane</keyword>
<dbReference type="CDD" id="cd07185">
    <property type="entry name" value="OmpA_C-like"/>
    <property type="match status" value="1"/>
</dbReference>
<evidence type="ECO:0000256" key="3">
    <source>
        <dbReference type="SAM" id="Phobius"/>
    </source>
</evidence>
<evidence type="ECO:0000313" key="5">
    <source>
        <dbReference type="EMBL" id="CAA9371625.1"/>
    </source>
</evidence>
<feature type="domain" description="OmpA-like" evidence="4">
    <location>
        <begin position="130"/>
        <end position="244"/>
    </location>
</feature>
<dbReference type="PANTHER" id="PTHR30329:SF21">
    <property type="entry name" value="LIPOPROTEIN YIAD-RELATED"/>
    <property type="match status" value="1"/>
</dbReference>
<dbReference type="PANTHER" id="PTHR30329">
    <property type="entry name" value="STATOR ELEMENT OF FLAGELLAR MOTOR COMPLEX"/>
    <property type="match status" value="1"/>
</dbReference>
<dbReference type="PROSITE" id="PS51123">
    <property type="entry name" value="OMPA_2"/>
    <property type="match status" value="1"/>
</dbReference>
<reference evidence="5" key="1">
    <citation type="submission" date="2020-02" db="EMBL/GenBank/DDBJ databases">
        <authorList>
            <person name="Meier V. D."/>
        </authorList>
    </citation>
    <scope>NUCLEOTIDE SEQUENCE</scope>
    <source>
        <strain evidence="5">AVDCRST_MAG47</strain>
    </source>
</reference>
<dbReference type="InterPro" id="IPR006665">
    <property type="entry name" value="OmpA-like"/>
</dbReference>
<accession>A0A6J4MXA5</accession>
<dbReference type="Gene3D" id="3.30.1330.60">
    <property type="entry name" value="OmpA-like domain"/>
    <property type="match status" value="1"/>
</dbReference>
<organism evidence="5">
    <name type="scientific">uncultured Nocardioidaceae bacterium</name>
    <dbReference type="NCBI Taxonomy" id="253824"/>
    <lineage>
        <taxon>Bacteria</taxon>
        <taxon>Bacillati</taxon>
        <taxon>Actinomycetota</taxon>
        <taxon>Actinomycetes</taxon>
        <taxon>Propionibacteriales</taxon>
        <taxon>Nocardioidaceae</taxon>
        <taxon>environmental samples</taxon>
    </lineage>
</organism>
<evidence type="ECO:0000256" key="1">
    <source>
        <dbReference type="PROSITE-ProRule" id="PRU00473"/>
    </source>
</evidence>
<evidence type="ECO:0000256" key="2">
    <source>
        <dbReference type="SAM" id="MobiDB-lite"/>
    </source>
</evidence>
<feature type="region of interest" description="Disordered" evidence="2">
    <location>
        <begin position="215"/>
        <end position="244"/>
    </location>
</feature>
<feature type="transmembrane region" description="Helical" evidence="3">
    <location>
        <begin position="31"/>
        <end position="50"/>
    </location>
</feature>
<name>A0A6J4MXA5_9ACTN</name>
<dbReference type="InterPro" id="IPR036737">
    <property type="entry name" value="OmpA-like_sf"/>
</dbReference>
<dbReference type="AlphaFoldDB" id="A0A6J4MXA5"/>
<evidence type="ECO:0000259" key="4">
    <source>
        <dbReference type="PROSITE" id="PS51123"/>
    </source>
</evidence>
<dbReference type="InterPro" id="IPR050330">
    <property type="entry name" value="Bact_OuterMem_StrucFunc"/>
</dbReference>
<gene>
    <name evidence="5" type="ORF">AVDCRST_MAG47-1293</name>
</gene>
<keyword evidence="3" id="KW-1133">Transmembrane helix</keyword>
<dbReference type="SUPFAM" id="SSF103088">
    <property type="entry name" value="OmpA-like"/>
    <property type="match status" value="1"/>
</dbReference>
<proteinExistence type="predicted"/>